<proteinExistence type="predicted"/>
<keyword evidence="11" id="KW-1185">Reference proteome</keyword>
<keyword evidence="4" id="KW-0125">Carotenoid biosynthesis</keyword>
<evidence type="ECO:0000256" key="6">
    <source>
        <dbReference type="ARBA" id="ARBA00023136"/>
    </source>
</evidence>
<feature type="transmembrane region" description="Helical" evidence="8">
    <location>
        <begin position="79"/>
        <end position="96"/>
    </location>
</feature>
<evidence type="ECO:0000256" key="5">
    <source>
        <dbReference type="ARBA" id="ARBA00022989"/>
    </source>
</evidence>
<evidence type="ECO:0000256" key="2">
    <source>
        <dbReference type="ARBA" id="ARBA00004829"/>
    </source>
</evidence>
<keyword evidence="6 8" id="KW-0472">Membrane</keyword>
<dbReference type="Proteomes" id="UP000238314">
    <property type="component" value="Unassembled WGS sequence"/>
</dbReference>
<organism evidence="10 11">
    <name type="scientific">Chryseobacterium piscicola</name>
    <dbReference type="NCBI Taxonomy" id="551459"/>
    <lineage>
        <taxon>Bacteria</taxon>
        <taxon>Pseudomonadati</taxon>
        <taxon>Bacteroidota</taxon>
        <taxon>Flavobacteriia</taxon>
        <taxon>Flavobacteriales</taxon>
        <taxon>Weeksellaceae</taxon>
        <taxon>Chryseobacterium group</taxon>
        <taxon>Chryseobacterium</taxon>
    </lineage>
</organism>
<evidence type="ECO:0000313" key="10">
    <source>
        <dbReference type="EMBL" id="PQA91840.1"/>
    </source>
</evidence>
<evidence type="ECO:0000256" key="4">
    <source>
        <dbReference type="ARBA" id="ARBA00022746"/>
    </source>
</evidence>
<dbReference type="GO" id="GO:0016872">
    <property type="term" value="F:intramolecular lyase activity"/>
    <property type="evidence" value="ECO:0007669"/>
    <property type="project" value="InterPro"/>
</dbReference>
<feature type="transmembrane region" description="Helical" evidence="8">
    <location>
        <begin position="163"/>
        <end position="187"/>
    </location>
</feature>
<dbReference type="EMBL" id="MUGO01000018">
    <property type="protein sequence ID" value="PQA91840.1"/>
    <property type="molecule type" value="Genomic_DNA"/>
</dbReference>
<feature type="transmembrane region" description="Helical" evidence="8">
    <location>
        <begin position="108"/>
        <end position="126"/>
    </location>
</feature>
<feature type="domain" description="Lycopene cyclase" evidence="9">
    <location>
        <begin position="131"/>
        <end position="222"/>
    </location>
</feature>
<dbReference type="RefSeq" id="WP_076450891.1">
    <property type="nucleotide sequence ID" value="NZ_FTOJ01000003.1"/>
</dbReference>
<feature type="transmembrane region" description="Helical" evidence="8">
    <location>
        <begin position="207"/>
        <end position="224"/>
    </location>
</feature>
<evidence type="ECO:0000256" key="1">
    <source>
        <dbReference type="ARBA" id="ARBA00004141"/>
    </source>
</evidence>
<dbReference type="NCBIfam" id="TIGR03462">
    <property type="entry name" value="CarR_dom_SF"/>
    <property type="match status" value="1"/>
</dbReference>
<reference evidence="10 11" key="1">
    <citation type="submission" date="2016-11" db="EMBL/GenBank/DDBJ databases">
        <title>Whole genomes of Flavobacteriaceae.</title>
        <authorList>
            <person name="Stine C."/>
            <person name="Li C."/>
            <person name="Tadesse D."/>
        </authorList>
    </citation>
    <scope>NUCLEOTIDE SEQUENCE [LARGE SCALE GENOMIC DNA]</scope>
    <source>
        <strain evidence="10 11">DSM 21068</strain>
    </source>
</reference>
<dbReference type="GO" id="GO:0016117">
    <property type="term" value="P:carotenoid biosynthetic process"/>
    <property type="evidence" value="ECO:0007669"/>
    <property type="project" value="UniProtKB-KW"/>
</dbReference>
<dbReference type="GO" id="GO:0016020">
    <property type="term" value="C:membrane"/>
    <property type="evidence" value="ECO:0007669"/>
    <property type="project" value="UniProtKB-SubCell"/>
</dbReference>
<evidence type="ECO:0000256" key="3">
    <source>
        <dbReference type="ARBA" id="ARBA00022692"/>
    </source>
</evidence>
<evidence type="ECO:0000256" key="7">
    <source>
        <dbReference type="ARBA" id="ARBA00023235"/>
    </source>
</evidence>
<feature type="transmembrane region" description="Helical" evidence="8">
    <location>
        <begin position="35"/>
        <end position="55"/>
    </location>
</feature>
<keyword evidence="5 8" id="KW-1133">Transmembrane helix</keyword>
<sequence length="235" mass="28038">MMQFTYLLINLFTVIICFAFSFHPKIKFNRYFRSFIAASLFVALFFIVWDMIFTAEKVWWFDHQYTIGMLVYNLPIEEILFFICIPFSCVFTYFCLDKFFDFQWIKKFENYLLYSLVLIFTGFAVYYNQQLYTFTAFTTCALSIIVLKSILKADWLGKALVIYILLSPGFLLVNGLLTGTGLPSPVVNYNPDEFMGFRILTIPVEDFFYGFEMILWNLFFFLKFKKYEQNKYILV</sequence>
<evidence type="ECO:0000259" key="9">
    <source>
        <dbReference type="Pfam" id="PF18916"/>
    </source>
</evidence>
<comment type="caution">
    <text evidence="10">The sequence shown here is derived from an EMBL/GenBank/DDBJ whole genome shotgun (WGS) entry which is preliminary data.</text>
</comment>
<dbReference type="AlphaFoldDB" id="A0A2S7KDE4"/>
<dbReference type="GO" id="GO:0045436">
    <property type="term" value="F:lycopene beta cyclase activity"/>
    <property type="evidence" value="ECO:0007669"/>
    <property type="project" value="UniProtKB-ARBA"/>
</dbReference>
<dbReference type="Pfam" id="PF18916">
    <property type="entry name" value="Lycopene_cyc"/>
    <property type="match status" value="2"/>
</dbReference>
<dbReference type="InterPro" id="IPR017825">
    <property type="entry name" value="Lycopene_cyclase_dom"/>
</dbReference>
<comment type="pathway">
    <text evidence="2">Carotenoid biosynthesis.</text>
</comment>
<feature type="transmembrane region" description="Helical" evidence="8">
    <location>
        <begin position="132"/>
        <end position="151"/>
    </location>
</feature>
<dbReference type="OrthoDB" id="5195186at2"/>
<keyword evidence="7" id="KW-0413">Isomerase</keyword>
<evidence type="ECO:0000256" key="8">
    <source>
        <dbReference type="SAM" id="Phobius"/>
    </source>
</evidence>
<keyword evidence="3 8" id="KW-0812">Transmembrane</keyword>
<name>A0A2S7KDE4_9FLAO</name>
<gene>
    <name evidence="10" type="ORF">B0A70_12160</name>
</gene>
<evidence type="ECO:0000313" key="11">
    <source>
        <dbReference type="Proteomes" id="UP000238314"/>
    </source>
</evidence>
<accession>A0A2S7KDE4</accession>
<feature type="domain" description="Lycopene cyclase" evidence="9">
    <location>
        <begin position="5"/>
        <end position="96"/>
    </location>
</feature>
<protein>
    <submittedName>
        <fullName evidence="10">Lycopene cyclase</fullName>
    </submittedName>
</protein>
<comment type="subcellular location">
    <subcellularLocation>
        <location evidence="1">Membrane</location>
        <topology evidence="1">Multi-pass membrane protein</topology>
    </subcellularLocation>
</comment>
<feature type="transmembrane region" description="Helical" evidence="8">
    <location>
        <begin position="6"/>
        <end position="23"/>
    </location>
</feature>